<dbReference type="InterPro" id="IPR046525">
    <property type="entry name" value="DUF6702"/>
</dbReference>
<comment type="caution">
    <text evidence="2">The sequence shown here is derived from an EMBL/GenBank/DDBJ whole genome shotgun (WGS) entry which is preliminary data.</text>
</comment>
<reference evidence="3" key="1">
    <citation type="journal article" date="2019" name="Int. J. Syst. Evol. Microbiol.">
        <title>The Global Catalogue of Microorganisms (GCM) 10K type strain sequencing project: providing services to taxonomists for standard genome sequencing and annotation.</title>
        <authorList>
            <consortium name="The Broad Institute Genomics Platform"/>
            <consortium name="The Broad Institute Genome Sequencing Center for Infectious Disease"/>
            <person name="Wu L."/>
            <person name="Ma J."/>
        </authorList>
    </citation>
    <scope>NUCLEOTIDE SEQUENCE [LARGE SCALE GENOMIC DNA]</scope>
    <source>
        <strain evidence="3">KCTC 42585</strain>
    </source>
</reference>
<name>A0ABW5ISC4_9FLAO</name>
<feature type="signal peptide" evidence="1">
    <location>
        <begin position="1"/>
        <end position="21"/>
    </location>
</feature>
<proteinExistence type="predicted"/>
<dbReference type="Proteomes" id="UP001597468">
    <property type="component" value="Unassembled WGS sequence"/>
</dbReference>
<gene>
    <name evidence="2" type="ORF">ACFSTG_01510</name>
</gene>
<feature type="chain" id="PRO_5046952010" evidence="1">
    <location>
        <begin position="22"/>
        <end position="164"/>
    </location>
</feature>
<sequence>MKKFIFLFTLLPLLSFTAAHKFYVSATDIEYNQKNRSLQIISHVFTDDLEKLLQERYNKELFLLKEDEHPDADAFVKKYFSEKLKISIDGKEQVLNYLGKEYDNDQLLVYIEVEEVEPFRSISVENKVLTDIFPEQKNVIKVKNKGRIKSLLLTRSQENGTLNF</sequence>
<keyword evidence="1" id="KW-0732">Signal</keyword>
<evidence type="ECO:0000256" key="1">
    <source>
        <dbReference type="SAM" id="SignalP"/>
    </source>
</evidence>
<protein>
    <submittedName>
        <fullName evidence="2">DUF6702 family protein</fullName>
    </submittedName>
</protein>
<keyword evidence="3" id="KW-1185">Reference proteome</keyword>
<dbReference type="Pfam" id="PF20420">
    <property type="entry name" value="DUF6702"/>
    <property type="match status" value="1"/>
</dbReference>
<dbReference type="EMBL" id="JBHULT010000005">
    <property type="protein sequence ID" value="MFD2516562.1"/>
    <property type="molecule type" value="Genomic_DNA"/>
</dbReference>
<organism evidence="2 3">
    <name type="scientific">Salinimicrobium flavum</name>
    <dbReference type="NCBI Taxonomy" id="1737065"/>
    <lineage>
        <taxon>Bacteria</taxon>
        <taxon>Pseudomonadati</taxon>
        <taxon>Bacteroidota</taxon>
        <taxon>Flavobacteriia</taxon>
        <taxon>Flavobacteriales</taxon>
        <taxon>Flavobacteriaceae</taxon>
        <taxon>Salinimicrobium</taxon>
    </lineage>
</organism>
<evidence type="ECO:0000313" key="2">
    <source>
        <dbReference type="EMBL" id="MFD2516562.1"/>
    </source>
</evidence>
<accession>A0ABW5ISC4</accession>
<evidence type="ECO:0000313" key="3">
    <source>
        <dbReference type="Proteomes" id="UP001597468"/>
    </source>
</evidence>
<dbReference type="RefSeq" id="WP_380747763.1">
    <property type="nucleotide sequence ID" value="NZ_JBHULT010000005.1"/>
</dbReference>